<evidence type="ECO:0000256" key="1">
    <source>
        <dbReference type="ARBA" id="ARBA00004479"/>
    </source>
</evidence>
<feature type="region of interest" description="Disordered" evidence="8">
    <location>
        <begin position="94"/>
        <end position="197"/>
    </location>
</feature>
<dbReference type="OrthoDB" id="4062651at2759"/>
<keyword evidence="4" id="KW-0732">Signal</keyword>
<comment type="subcellular location">
    <subcellularLocation>
        <location evidence="1">Membrane</location>
        <topology evidence="1">Single-pass type I membrane protein</topology>
    </subcellularLocation>
</comment>
<name>A0A7J6W0W3_THATH</name>
<dbReference type="GO" id="GO:0016020">
    <property type="term" value="C:membrane"/>
    <property type="evidence" value="ECO:0007669"/>
    <property type="project" value="UniProtKB-SubCell"/>
</dbReference>
<dbReference type="AlphaFoldDB" id="A0A7J6W0W3"/>
<dbReference type="GO" id="GO:0004674">
    <property type="term" value="F:protein serine/threonine kinase activity"/>
    <property type="evidence" value="ECO:0007669"/>
    <property type="project" value="UniProtKB-KW"/>
</dbReference>
<evidence type="ECO:0000256" key="4">
    <source>
        <dbReference type="ARBA" id="ARBA00022729"/>
    </source>
</evidence>
<keyword evidence="6" id="KW-0472">Membrane</keyword>
<keyword evidence="3" id="KW-0812">Transmembrane</keyword>
<dbReference type="Proteomes" id="UP000554482">
    <property type="component" value="Unassembled WGS sequence"/>
</dbReference>
<keyword evidence="2" id="KW-0418">Kinase</keyword>
<dbReference type="PANTHER" id="PTHR27009">
    <property type="entry name" value="RUST RESISTANCE KINASE LR10-RELATED"/>
    <property type="match status" value="1"/>
</dbReference>
<keyword evidence="10" id="KW-1185">Reference proteome</keyword>
<evidence type="ECO:0000313" key="9">
    <source>
        <dbReference type="EMBL" id="KAF5191004.1"/>
    </source>
</evidence>
<feature type="compositionally biased region" description="Basic and acidic residues" evidence="8">
    <location>
        <begin position="118"/>
        <end position="132"/>
    </location>
</feature>
<dbReference type="InterPro" id="IPR045874">
    <property type="entry name" value="LRK10/LRL21-25-like"/>
</dbReference>
<keyword evidence="5" id="KW-1133">Transmembrane helix</keyword>
<feature type="compositionally biased region" description="Basic and acidic residues" evidence="8">
    <location>
        <begin position="181"/>
        <end position="197"/>
    </location>
</feature>
<evidence type="ECO:0000256" key="6">
    <source>
        <dbReference type="ARBA" id="ARBA00023136"/>
    </source>
</evidence>
<protein>
    <submittedName>
        <fullName evidence="9">Uncharacterized protein</fullName>
    </submittedName>
</protein>
<feature type="compositionally biased region" description="Low complexity" evidence="8">
    <location>
        <begin position="139"/>
        <end position="150"/>
    </location>
</feature>
<keyword evidence="2" id="KW-0723">Serine/threonine-protein kinase</keyword>
<evidence type="ECO:0000256" key="8">
    <source>
        <dbReference type="SAM" id="MobiDB-lite"/>
    </source>
</evidence>
<reference evidence="9 10" key="1">
    <citation type="submission" date="2020-06" db="EMBL/GenBank/DDBJ databases">
        <title>Transcriptomic and genomic resources for Thalictrum thalictroides and T. hernandezii: Facilitating candidate gene discovery in an emerging model plant lineage.</title>
        <authorList>
            <person name="Arias T."/>
            <person name="Riano-Pachon D.M."/>
            <person name="Di Stilio V.S."/>
        </authorList>
    </citation>
    <scope>NUCLEOTIDE SEQUENCE [LARGE SCALE GENOMIC DNA]</scope>
    <source>
        <strain evidence="10">cv. WT478/WT964</strain>
        <tissue evidence="9">Leaves</tissue>
    </source>
</reference>
<evidence type="ECO:0000256" key="7">
    <source>
        <dbReference type="ARBA" id="ARBA00023180"/>
    </source>
</evidence>
<dbReference type="Gene3D" id="1.10.510.10">
    <property type="entry name" value="Transferase(Phosphotransferase) domain 1"/>
    <property type="match status" value="1"/>
</dbReference>
<feature type="compositionally biased region" description="Low complexity" evidence="8">
    <location>
        <begin position="94"/>
        <end position="103"/>
    </location>
</feature>
<organism evidence="9 10">
    <name type="scientific">Thalictrum thalictroides</name>
    <name type="common">Rue-anemone</name>
    <name type="synonym">Anemone thalictroides</name>
    <dbReference type="NCBI Taxonomy" id="46969"/>
    <lineage>
        <taxon>Eukaryota</taxon>
        <taxon>Viridiplantae</taxon>
        <taxon>Streptophyta</taxon>
        <taxon>Embryophyta</taxon>
        <taxon>Tracheophyta</taxon>
        <taxon>Spermatophyta</taxon>
        <taxon>Magnoliopsida</taxon>
        <taxon>Ranunculales</taxon>
        <taxon>Ranunculaceae</taxon>
        <taxon>Thalictroideae</taxon>
        <taxon>Thalictrum</taxon>
    </lineage>
</organism>
<evidence type="ECO:0000256" key="5">
    <source>
        <dbReference type="ARBA" id="ARBA00022989"/>
    </source>
</evidence>
<feature type="compositionally biased region" description="Polar residues" evidence="8">
    <location>
        <begin position="151"/>
        <end position="180"/>
    </location>
</feature>
<comment type="caution">
    <text evidence="9">The sequence shown here is derived from an EMBL/GenBank/DDBJ whole genome shotgun (WGS) entry which is preliminary data.</text>
</comment>
<accession>A0A7J6W0W3</accession>
<gene>
    <name evidence="9" type="ORF">FRX31_019413</name>
</gene>
<evidence type="ECO:0000313" key="10">
    <source>
        <dbReference type="Proteomes" id="UP000554482"/>
    </source>
</evidence>
<keyword evidence="2" id="KW-0808">Transferase</keyword>
<proteinExistence type="predicted"/>
<keyword evidence="7" id="KW-0325">Glycoprotein</keyword>
<evidence type="ECO:0000256" key="3">
    <source>
        <dbReference type="ARBA" id="ARBA00022692"/>
    </source>
</evidence>
<dbReference type="EMBL" id="JABWDY010023330">
    <property type="protein sequence ID" value="KAF5191004.1"/>
    <property type="molecule type" value="Genomic_DNA"/>
</dbReference>
<evidence type="ECO:0000256" key="2">
    <source>
        <dbReference type="ARBA" id="ARBA00022527"/>
    </source>
</evidence>
<sequence>MMLFEVLGKRNNGVGENWFPEQVWNYFKYGQLDELLKECGITEKNREKAKTLARVALWCAQYTVKLRPSMSDVVMMLENIIPVGMPPYPFQFGQSSGSSMSPSLQVIPGVDSNVSSGTDERFKKTKGEKEEAAVEDGNSDSASKKFASSSTFRQPPRSTSEQDTSAQFADYFFQSQNHYQRPNEDAEKRIVRTMKEI</sequence>